<evidence type="ECO:0000256" key="1">
    <source>
        <dbReference type="SAM" id="SignalP"/>
    </source>
</evidence>
<dbReference type="Pfam" id="PF04391">
    <property type="entry name" value="DUF533"/>
    <property type="match status" value="1"/>
</dbReference>
<name>A0A1D9MER5_9RHOB</name>
<dbReference type="STRING" id="1850250.LPB142_13975"/>
<feature type="chain" id="PRO_5009443662" description="Protein YebE" evidence="1">
    <location>
        <begin position="27"/>
        <end position="260"/>
    </location>
</feature>
<sequence length="260" mass="26006">MSMMKTLVKVAIGVAVAKGMSSMTGAATSAPRRSAPRKSTGLEDMMGAILGGSGGARQSAGGIGDLLSELGGAGTARRTTTRRTRTDENALGGLLTQLGAGAAAGGLGGLLGGMLGAGAGGLGASLNSAFANKGEPDTPPSPAADATAALLLKAMIQAAKSDGQIDAQEQEKLMAHLGEVSEAERAFVARELEAPVDVEALARAVPEGLEPQVYTMSAMAIELDEQSEAQYLHSLAEALGLAPAEVNAIHEKIGAPALYA</sequence>
<evidence type="ECO:0000313" key="2">
    <source>
        <dbReference type="EMBL" id="AOZ70293.1"/>
    </source>
</evidence>
<protein>
    <recommendedName>
        <fullName evidence="4">Protein YebE</fullName>
    </recommendedName>
</protein>
<organism evidence="2 3">
    <name type="scientific">Rhodobacter xanthinilyticus</name>
    <dbReference type="NCBI Taxonomy" id="1850250"/>
    <lineage>
        <taxon>Bacteria</taxon>
        <taxon>Pseudomonadati</taxon>
        <taxon>Pseudomonadota</taxon>
        <taxon>Alphaproteobacteria</taxon>
        <taxon>Rhodobacterales</taxon>
        <taxon>Rhodobacter group</taxon>
        <taxon>Rhodobacter</taxon>
    </lineage>
</organism>
<accession>A0A1D9MER5</accession>
<dbReference type="SUPFAM" id="SSF158682">
    <property type="entry name" value="TerB-like"/>
    <property type="match status" value="1"/>
</dbReference>
<dbReference type="KEGG" id="rhp:LPB142_13975"/>
<dbReference type="EMBL" id="CP017781">
    <property type="protein sequence ID" value="AOZ70293.1"/>
    <property type="molecule type" value="Genomic_DNA"/>
</dbReference>
<evidence type="ECO:0008006" key="4">
    <source>
        <dbReference type="Google" id="ProtNLM"/>
    </source>
</evidence>
<dbReference type="AlphaFoldDB" id="A0A1D9MER5"/>
<dbReference type="InterPro" id="IPR007486">
    <property type="entry name" value="YebE"/>
</dbReference>
<feature type="signal peptide" evidence="1">
    <location>
        <begin position="1"/>
        <end position="26"/>
    </location>
</feature>
<dbReference type="RefSeq" id="WP_071166720.1">
    <property type="nucleotide sequence ID" value="NZ_CP017781.1"/>
</dbReference>
<dbReference type="Gene3D" id="1.10.3680.10">
    <property type="entry name" value="TerB-like"/>
    <property type="match status" value="1"/>
</dbReference>
<dbReference type="Proteomes" id="UP000176562">
    <property type="component" value="Chromosome"/>
</dbReference>
<keyword evidence="3" id="KW-1185">Reference proteome</keyword>
<dbReference type="CDD" id="cd07178">
    <property type="entry name" value="terB_like_YebE"/>
    <property type="match status" value="1"/>
</dbReference>
<proteinExistence type="predicted"/>
<keyword evidence="1" id="KW-0732">Signal</keyword>
<gene>
    <name evidence="2" type="ORF">LPB142_13975</name>
</gene>
<evidence type="ECO:0000313" key="3">
    <source>
        <dbReference type="Proteomes" id="UP000176562"/>
    </source>
</evidence>
<dbReference type="InterPro" id="IPR029024">
    <property type="entry name" value="TerB-like"/>
</dbReference>
<reference evidence="2 3" key="1">
    <citation type="submission" date="2016-10" db="EMBL/GenBank/DDBJ databases">
        <title>Rhodobacter sp. LPB0142, isolated from sea water.</title>
        <authorList>
            <person name="Kim E."/>
            <person name="Yi H."/>
        </authorList>
    </citation>
    <scope>NUCLEOTIDE SEQUENCE [LARGE SCALE GENOMIC DNA]</scope>
    <source>
        <strain evidence="2 3">LPB0142</strain>
    </source>
</reference>